<organism evidence="1 2">
    <name type="scientific">Metamycoplasma phocicerebrale</name>
    <dbReference type="NCBI Taxonomy" id="142649"/>
    <lineage>
        <taxon>Bacteria</taxon>
        <taxon>Bacillati</taxon>
        <taxon>Mycoplasmatota</taxon>
        <taxon>Mycoplasmoidales</taxon>
        <taxon>Metamycoplasmataceae</taxon>
        <taxon>Metamycoplasma</taxon>
    </lineage>
</organism>
<dbReference type="KEGG" id="mphc:DMC14_003125"/>
<gene>
    <name evidence="1" type="ORF">DMC14_003125</name>
</gene>
<name>A0A3T0TUH0_9BACT</name>
<reference evidence="1" key="1">
    <citation type="submission" date="2019-03" db="EMBL/GenBank/DDBJ databases">
        <title>Draft Sequence and Annotation of the Mycoplasma phocicerebrale Strain 1049T Genome.</title>
        <authorList>
            <person name="Frasca S.Jr."/>
            <person name="Kutish G.F."/>
            <person name="Castellanos Gell J."/>
            <person name="Michaels D.L."/>
            <person name="Brown D.R."/>
        </authorList>
    </citation>
    <scope>NUCLEOTIDE SEQUENCE</scope>
    <source>
        <strain evidence="1">1049</strain>
    </source>
</reference>
<dbReference type="Proteomes" id="UP000256585">
    <property type="component" value="Chromosome"/>
</dbReference>
<sequence>MKKLLLLSSSMVLMPLCTISCIKNNFNSNKYSYVEKNNYANDYGDFAYLNNNFLSENIRKINLATSAKLFRIKSSQQPLIDFRDNIVLIPSSISYNFEWAKKVKVVSKLNSYEFDNDMIDIVEYNPENNNEEAGIFKPKKDKGNGFNSAFLNIPSSDQKSINNNNFKKSLKEAKSFEIFVHEMPNVWLNYQGIKQKNSFINIKSFKLGLFASLLKNKDFRKNYAKKHNIALGETNNKNEAFNGFDLYTFLRNNKINVEKLLSLDTNSLTIETNDNSFIDLNNIFENLFIIQNYFDAIPFEIIEKKYGNPFLNIKWFFEYGKNYKNRYFAGFYYIYSSNSNEVILEKNKFYIKPIKKSLRQIKIEYNPLKISENTFSSQITNAFKQNIVSKINYEQLSLDDKNYILKNYKKYNFSYQKNFNRYRLNNSIIINHNPNINTPYMNNNFLKIYYGLDNNLHYSLTAKNLAFQSLFNNIINQYALIEDNKDIWLSQAPQNLLLTASTNGLNYADLKDAFVNISNPIILDFNSQIINNTFQFQNKQKLSNPYIIKISKKIESAWFEKIKNELNLIIEDFYIKKPSNKSIYINIPVLINNKNQFVLSRINWSKKILNSINPKLVVDITLIDDYEKYNEFFNKNKSIYKHNKFNIFEGTSSEYLLSILTNKNNNIINLSKTIKDLNIQDKNVYVELINYQKFIESKNIDNNNIQLSDNLLKIENYINKLNLESQLSLINELNNLLSYTLNFNNQININNFSKIVYQKHIVKPLSPNDLNYFQDILIRGK</sequence>
<dbReference type="NCBIfam" id="NF045850">
    <property type="entry name" value="ABC_Mplas_LP"/>
    <property type="match status" value="1"/>
</dbReference>
<dbReference type="AlphaFoldDB" id="A0A3T0TUH0"/>
<proteinExistence type="predicted"/>
<evidence type="ECO:0000313" key="1">
    <source>
        <dbReference type="EMBL" id="AZZ65755.1"/>
    </source>
</evidence>
<protein>
    <recommendedName>
        <fullName evidence="3">Lipoprotein</fullName>
    </recommendedName>
</protein>
<accession>A0A3T0TUH0</accession>
<evidence type="ECO:0008006" key="3">
    <source>
        <dbReference type="Google" id="ProtNLM"/>
    </source>
</evidence>
<keyword evidence="2" id="KW-1185">Reference proteome</keyword>
<dbReference type="RefSeq" id="WP_116171423.1">
    <property type="nucleotide sequence ID" value="NZ_CP033058.2"/>
</dbReference>
<evidence type="ECO:0000313" key="2">
    <source>
        <dbReference type="Proteomes" id="UP000256585"/>
    </source>
</evidence>
<dbReference type="EMBL" id="CP033058">
    <property type="protein sequence ID" value="AZZ65755.1"/>
    <property type="molecule type" value="Genomic_DNA"/>
</dbReference>
<dbReference type="OrthoDB" id="401341at2"/>